<sequence length="112" mass="12664">MFFFFQAWNLFKENRIREVIDQSLGDSALDSPQVLRCVQVALLCVQQNAEDRPSMLDVVSMIYGEGNNALTSPKEPAFYDGPRRSSPEIDIETPEPENVSANRVTITVMDPR</sequence>
<dbReference type="Gramene" id="Bo5g126480.1">
    <property type="protein sequence ID" value="Bo5g126480.1"/>
    <property type="gene ID" value="Bo5g126480"/>
</dbReference>
<proteinExistence type="predicted"/>
<organism evidence="2 3">
    <name type="scientific">Brassica oleracea var. oleracea</name>
    <dbReference type="NCBI Taxonomy" id="109376"/>
    <lineage>
        <taxon>Eukaryota</taxon>
        <taxon>Viridiplantae</taxon>
        <taxon>Streptophyta</taxon>
        <taxon>Embryophyta</taxon>
        <taxon>Tracheophyta</taxon>
        <taxon>Spermatophyta</taxon>
        <taxon>Magnoliopsida</taxon>
        <taxon>eudicotyledons</taxon>
        <taxon>Gunneridae</taxon>
        <taxon>Pentapetalae</taxon>
        <taxon>rosids</taxon>
        <taxon>malvids</taxon>
        <taxon>Brassicales</taxon>
        <taxon>Brassicaceae</taxon>
        <taxon>Brassiceae</taxon>
        <taxon>Brassica</taxon>
    </lineage>
</organism>
<dbReference type="STRING" id="109376.A0A0D3CJQ7"/>
<evidence type="ECO:0008006" key="4">
    <source>
        <dbReference type="Google" id="ProtNLM"/>
    </source>
</evidence>
<feature type="region of interest" description="Disordered" evidence="1">
    <location>
        <begin position="73"/>
        <end position="99"/>
    </location>
</feature>
<keyword evidence="3" id="KW-1185">Reference proteome</keyword>
<dbReference type="PANTHER" id="PTHR27006:SF606">
    <property type="entry name" value="INTERLEUKIN-1 RECEPTOR-ASSOCIATED KINASE 4"/>
    <property type="match status" value="1"/>
</dbReference>
<dbReference type="Proteomes" id="UP000032141">
    <property type="component" value="Chromosome C5"/>
</dbReference>
<protein>
    <recommendedName>
        <fullName evidence="4">S-locus receptor kinase C-terminal domain-containing protein</fullName>
    </recommendedName>
</protein>
<evidence type="ECO:0000256" key="1">
    <source>
        <dbReference type="SAM" id="MobiDB-lite"/>
    </source>
</evidence>
<evidence type="ECO:0000313" key="3">
    <source>
        <dbReference type="Proteomes" id="UP000032141"/>
    </source>
</evidence>
<reference evidence="2 3" key="1">
    <citation type="journal article" date="2014" name="Genome Biol.">
        <title>Transcriptome and methylome profiling reveals relics of genome dominance in the mesopolyploid Brassica oleracea.</title>
        <authorList>
            <person name="Parkin I.A."/>
            <person name="Koh C."/>
            <person name="Tang H."/>
            <person name="Robinson S.J."/>
            <person name="Kagale S."/>
            <person name="Clarke W.E."/>
            <person name="Town C.D."/>
            <person name="Nixon J."/>
            <person name="Krishnakumar V."/>
            <person name="Bidwell S.L."/>
            <person name="Denoeud F."/>
            <person name="Belcram H."/>
            <person name="Links M.G."/>
            <person name="Just J."/>
            <person name="Clarke C."/>
            <person name="Bender T."/>
            <person name="Huebert T."/>
            <person name="Mason A.S."/>
            <person name="Pires J.C."/>
            <person name="Barker G."/>
            <person name="Moore J."/>
            <person name="Walley P.G."/>
            <person name="Manoli S."/>
            <person name="Batley J."/>
            <person name="Edwards D."/>
            <person name="Nelson M.N."/>
            <person name="Wang X."/>
            <person name="Paterson A.H."/>
            <person name="King G."/>
            <person name="Bancroft I."/>
            <person name="Chalhoub B."/>
            <person name="Sharpe A.G."/>
        </authorList>
    </citation>
    <scope>NUCLEOTIDE SEQUENCE</scope>
    <source>
        <strain evidence="2 3">cv. TO1000</strain>
    </source>
</reference>
<dbReference type="AlphaFoldDB" id="A0A0D3CJQ7"/>
<name>A0A0D3CJQ7_BRAOL</name>
<dbReference type="HOGENOM" id="CLU_000288_21_3_1"/>
<dbReference type="EnsemblPlants" id="Bo5g126480.1">
    <property type="protein sequence ID" value="Bo5g126480.1"/>
    <property type="gene ID" value="Bo5g126480"/>
</dbReference>
<dbReference type="OMA" id="ANDTESH"/>
<evidence type="ECO:0000313" key="2">
    <source>
        <dbReference type="EnsemblPlants" id="Bo5g126480.1"/>
    </source>
</evidence>
<dbReference type="Gene3D" id="1.10.510.10">
    <property type="entry name" value="Transferase(Phosphotransferase) domain 1"/>
    <property type="match status" value="1"/>
</dbReference>
<dbReference type="PANTHER" id="PTHR27006">
    <property type="entry name" value="PROMASTIGOTE SURFACE ANTIGEN PROTEIN PSA"/>
    <property type="match status" value="1"/>
</dbReference>
<accession>A0A0D3CJQ7</accession>
<reference evidence="2" key="2">
    <citation type="submission" date="2015-03" db="UniProtKB">
        <authorList>
            <consortium name="EnsemblPlants"/>
        </authorList>
    </citation>
    <scope>IDENTIFICATION</scope>
</reference>